<accession>V5H314</accession>
<feature type="region of interest" description="Disordered" evidence="1">
    <location>
        <begin position="55"/>
        <end position="78"/>
    </location>
</feature>
<protein>
    <submittedName>
        <fullName evidence="3">Putative secreted salivary peptide of 6.78 kDa</fullName>
    </submittedName>
</protein>
<evidence type="ECO:0000256" key="2">
    <source>
        <dbReference type="SAM" id="SignalP"/>
    </source>
</evidence>
<keyword evidence="2" id="KW-0732">Signal</keyword>
<feature type="signal peptide" evidence="2">
    <location>
        <begin position="1"/>
        <end position="18"/>
    </location>
</feature>
<sequence length="110" mass="12044">MNILIVCIVIANVVISQGNVEEAGRTNSEIQERSLLIFDHQECRYLGYKMEKRGSKRADRPLCQMDLPGQSDSATSSGVLTPCPTSAVFLGSQFQVAVGGLQPYEVRLVI</sequence>
<evidence type="ECO:0000313" key="3">
    <source>
        <dbReference type="EMBL" id="JAB71344.1"/>
    </source>
</evidence>
<reference evidence="3" key="1">
    <citation type="journal article" date="2015" name="Sci. Rep.">
        <title>Tissue- and time-dependent transcription in Ixodes ricinus salivary glands and midguts when blood feeding on the vertebrate host.</title>
        <authorList>
            <person name="Kotsyfakis M."/>
            <person name="Schwarz A."/>
            <person name="Erhart J."/>
            <person name="Ribeiro J.M."/>
        </authorList>
    </citation>
    <scope>NUCLEOTIDE SEQUENCE</scope>
    <source>
        <tissue evidence="3">Salivary gland and midgut</tissue>
    </source>
</reference>
<dbReference type="EMBL" id="GANP01013124">
    <property type="protein sequence ID" value="JAB71344.1"/>
    <property type="molecule type" value="mRNA"/>
</dbReference>
<organism evidence="3">
    <name type="scientific">Ixodes ricinus</name>
    <name type="common">Common tick</name>
    <name type="synonym">Acarus ricinus</name>
    <dbReference type="NCBI Taxonomy" id="34613"/>
    <lineage>
        <taxon>Eukaryota</taxon>
        <taxon>Metazoa</taxon>
        <taxon>Ecdysozoa</taxon>
        <taxon>Arthropoda</taxon>
        <taxon>Chelicerata</taxon>
        <taxon>Arachnida</taxon>
        <taxon>Acari</taxon>
        <taxon>Parasitiformes</taxon>
        <taxon>Ixodida</taxon>
        <taxon>Ixodoidea</taxon>
        <taxon>Ixodidae</taxon>
        <taxon>Ixodinae</taxon>
        <taxon>Ixodes</taxon>
    </lineage>
</organism>
<evidence type="ECO:0000256" key="1">
    <source>
        <dbReference type="SAM" id="MobiDB-lite"/>
    </source>
</evidence>
<dbReference type="AlphaFoldDB" id="V5H314"/>
<feature type="chain" id="PRO_5004734217" evidence="2">
    <location>
        <begin position="19"/>
        <end position="110"/>
    </location>
</feature>
<name>V5H314_IXORI</name>
<proteinExistence type="evidence at transcript level"/>